<accession>A0ABS4HWR5</accession>
<dbReference type="Proteomes" id="UP001519344">
    <property type="component" value="Unassembled WGS sequence"/>
</dbReference>
<name>A0ABS4HWR5_9BACL</name>
<protein>
    <submittedName>
        <fullName evidence="1">Uncharacterized protein</fullName>
    </submittedName>
</protein>
<evidence type="ECO:0000313" key="1">
    <source>
        <dbReference type="EMBL" id="MBP1963089.1"/>
    </source>
</evidence>
<gene>
    <name evidence="1" type="ORF">J2Z65_002305</name>
</gene>
<comment type="caution">
    <text evidence="1">The sequence shown here is derived from an EMBL/GenBank/DDBJ whole genome shotgun (WGS) entry which is preliminary data.</text>
</comment>
<organism evidence="1 2">
    <name type="scientific">Paenibacillus aceris</name>
    <dbReference type="NCBI Taxonomy" id="869555"/>
    <lineage>
        <taxon>Bacteria</taxon>
        <taxon>Bacillati</taxon>
        <taxon>Bacillota</taxon>
        <taxon>Bacilli</taxon>
        <taxon>Bacillales</taxon>
        <taxon>Paenibacillaceae</taxon>
        <taxon>Paenibacillus</taxon>
    </lineage>
</organism>
<keyword evidence="2" id="KW-1185">Reference proteome</keyword>
<evidence type="ECO:0000313" key="2">
    <source>
        <dbReference type="Proteomes" id="UP001519344"/>
    </source>
</evidence>
<proteinExistence type="predicted"/>
<reference evidence="1 2" key="1">
    <citation type="submission" date="2021-03" db="EMBL/GenBank/DDBJ databases">
        <title>Genomic Encyclopedia of Type Strains, Phase IV (KMG-IV): sequencing the most valuable type-strain genomes for metagenomic binning, comparative biology and taxonomic classification.</title>
        <authorList>
            <person name="Goeker M."/>
        </authorList>
    </citation>
    <scope>NUCLEOTIDE SEQUENCE [LARGE SCALE GENOMIC DNA]</scope>
    <source>
        <strain evidence="1 2">DSM 24950</strain>
    </source>
</reference>
<dbReference type="EMBL" id="JAGGKV010000005">
    <property type="protein sequence ID" value="MBP1963089.1"/>
    <property type="molecule type" value="Genomic_DNA"/>
</dbReference>
<sequence length="30" mass="3299">MVDYSGMPMFGILPTLRFGLGKFVIKGHVS</sequence>